<protein>
    <submittedName>
        <fullName evidence="13">Oxidase</fullName>
    </submittedName>
</protein>
<keyword evidence="14" id="KW-1185">Reference proteome</keyword>
<dbReference type="PANTHER" id="PTHR31803:SF3">
    <property type="entry name" value="ALTERNATIVE OXIDASE"/>
    <property type="match status" value="1"/>
</dbReference>
<dbReference type="Gene3D" id="1.20.1260.140">
    <property type="entry name" value="Alternative oxidase"/>
    <property type="match status" value="1"/>
</dbReference>
<accession>A0A6I4IWK1</accession>
<feature type="binding site" evidence="11">
    <location>
        <position position="139"/>
    </location>
    <ligand>
        <name>Fe cation</name>
        <dbReference type="ChEBI" id="CHEBI:24875"/>
        <label>2</label>
    </ligand>
</feature>
<dbReference type="GO" id="GO:0009916">
    <property type="term" value="F:alternative oxidase activity"/>
    <property type="evidence" value="ECO:0007669"/>
    <property type="project" value="InterPro"/>
</dbReference>
<organism evidence="13 14">
    <name type="scientific">Sphingomonas horti</name>
    <dbReference type="NCBI Taxonomy" id="2682842"/>
    <lineage>
        <taxon>Bacteria</taxon>
        <taxon>Pseudomonadati</taxon>
        <taxon>Pseudomonadota</taxon>
        <taxon>Alphaproteobacteria</taxon>
        <taxon>Sphingomonadales</taxon>
        <taxon>Sphingomonadaceae</taxon>
        <taxon>Sphingomonas</taxon>
    </lineage>
</organism>
<evidence type="ECO:0000256" key="6">
    <source>
        <dbReference type="ARBA" id="ARBA00022982"/>
    </source>
</evidence>
<comment type="cofactor">
    <cofactor evidence="11">
        <name>Fe cation</name>
        <dbReference type="ChEBI" id="CHEBI:24875"/>
    </cofactor>
    <text evidence="11">Binds 2 iron ions per subunit.</text>
</comment>
<comment type="subcellular location">
    <subcellularLocation>
        <location evidence="1">Membrane</location>
    </subcellularLocation>
</comment>
<dbReference type="RefSeq" id="WP_157025052.1">
    <property type="nucleotide sequence ID" value="NZ_WQMS01000001.1"/>
</dbReference>
<keyword evidence="3" id="KW-0679">Respiratory chain</keyword>
<keyword evidence="5 11" id="KW-0479">Metal-binding</keyword>
<dbReference type="InterPro" id="IPR002680">
    <property type="entry name" value="AOX"/>
</dbReference>
<dbReference type="EMBL" id="WQMS01000001">
    <property type="protein sequence ID" value="MVO76454.1"/>
    <property type="molecule type" value="Genomic_DNA"/>
</dbReference>
<proteinExistence type="predicted"/>
<keyword evidence="10 12" id="KW-0472">Membrane</keyword>
<dbReference type="AlphaFoldDB" id="A0A6I4IWK1"/>
<feature type="binding site" evidence="11">
    <location>
        <position position="190"/>
    </location>
    <ligand>
        <name>Fe cation</name>
        <dbReference type="ChEBI" id="CHEBI:24875"/>
        <label>1</label>
    </ligand>
</feature>
<dbReference type="GO" id="GO:0016020">
    <property type="term" value="C:membrane"/>
    <property type="evidence" value="ECO:0007669"/>
    <property type="project" value="UniProtKB-SubCell"/>
</dbReference>
<evidence type="ECO:0000256" key="3">
    <source>
        <dbReference type="ARBA" id="ARBA00022660"/>
    </source>
</evidence>
<feature type="binding site" evidence="11">
    <location>
        <position position="88"/>
    </location>
    <ligand>
        <name>Fe cation</name>
        <dbReference type="ChEBI" id="CHEBI:24875"/>
        <label>1</label>
    </ligand>
</feature>
<dbReference type="CDD" id="cd01053">
    <property type="entry name" value="AOX"/>
    <property type="match status" value="1"/>
</dbReference>
<dbReference type="PANTHER" id="PTHR31803">
    <property type="entry name" value="ALTERNATIVE OXIDASE"/>
    <property type="match status" value="1"/>
</dbReference>
<evidence type="ECO:0000256" key="8">
    <source>
        <dbReference type="ARBA" id="ARBA00023002"/>
    </source>
</evidence>
<dbReference type="Proteomes" id="UP000441389">
    <property type="component" value="Unassembled WGS sequence"/>
</dbReference>
<evidence type="ECO:0000256" key="4">
    <source>
        <dbReference type="ARBA" id="ARBA00022692"/>
    </source>
</evidence>
<evidence type="ECO:0000313" key="14">
    <source>
        <dbReference type="Proteomes" id="UP000441389"/>
    </source>
</evidence>
<name>A0A6I4IWK1_9SPHN</name>
<keyword evidence="2" id="KW-0813">Transport</keyword>
<dbReference type="InterPro" id="IPR038659">
    <property type="entry name" value="AOX_sf"/>
</dbReference>
<feature type="transmembrane region" description="Helical" evidence="12">
    <location>
        <begin position="107"/>
        <end position="126"/>
    </location>
</feature>
<dbReference type="GO" id="GO:0010230">
    <property type="term" value="P:alternative respiration"/>
    <property type="evidence" value="ECO:0007669"/>
    <property type="project" value="TreeGrafter"/>
</dbReference>
<evidence type="ECO:0000256" key="11">
    <source>
        <dbReference type="PIRSR" id="PIRSR005229-1"/>
    </source>
</evidence>
<reference evidence="13 14" key="1">
    <citation type="submission" date="2019-12" db="EMBL/GenBank/DDBJ databases">
        <authorList>
            <person name="Huq M.A."/>
        </authorList>
    </citation>
    <scope>NUCLEOTIDE SEQUENCE [LARGE SCALE GENOMIC DNA]</scope>
    <source>
        <strain evidence="13 14">MAH-20</strain>
    </source>
</reference>
<evidence type="ECO:0000256" key="1">
    <source>
        <dbReference type="ARBA" id="ARBA00004370"/>
    </source>
</evidence>
<evidence type="ECO:0000313" key="13">
    <source>
        <dbReference type="EMBL" id="MVO76454.1"/>
    </source>
</evidence>
<evidence type="ECO:0000256" key="10">
    <source>
        <dbReference type="ARBA" id="ARBA00023136"/>
    </source>
</evidence>
<feature type="binding site" evidence="11">
    <location>
        <position position="193"/>
    </location>
    <ligand>
        <name>Fe cation</name>
        <dbReference type="ChEBI" id="CHEBI:24875"/>
        <label>2</label>
    </ligand>
</feature>
<feature type="binding site" evidence="11">
    <location>
        <position position="88"/>
    </location>
    <ligand>
        <name>Fe cation</name>
        <dbReference type="ChEBI" id="CHEBI:24875"/>
        <label>2</label>
    </ligand>
</feature>
<dbReference type="Pfam" id="PF01786">
    <property type="entry name" value="AOX"/>
    <property type="match status" value="1"/>
</dbReference>
<comment type="caution">
    <text evidence="13">The sequence shown here is derived from an EMBL/GenBank/DDBJ whole genome shotgun (WGS) entry which is preliminary data.</text>
</comment>
<keyword evidence="6" id="KW-0249">Electron transport</keyword>
<dbReference type="GO" id="GO:0046872">
    <property type="term" value="F:metal ion binding"/>
    <property type="evidence" value="ECO:0007669"/>
    <property type="project" value="UniProtKB-KW"/>
</dbReference>
<evidence type="ECO:0000256" key="9">
    <source>
        <dbReference type="ARBA" id="ARBA00023004"/>
    </source>
</evidence>
<evidence type="ECO:0000256" key="2">
    <source>
        <dbReference type="ARBA" id="ARBA00022448"/>
    </source>
</evidence>
<keyword evidence="4 12" id="KW-0812">Transmembrane</keyword>
<dbReference type="PIRSF" id="PIRSF005229">
    <property type="entry name" value="AOX"/>
    <property type="match status" value="1"/>
</dbReference>
<gene>
    <name evidence="13" type="ORF">GON01_00670</name>
</gene>
<sequence>MTAPFIDVSIHHAPKGLSDRIAFGFTKALRWCADTFFAERYGHRAVVLETVAAVPGMVGATINHLHSLRRMKDDRGWIRTLMDEAENERMHLMTFIEVAQPTWFERAVIIGVQWVFYLFFFALYLISPKTAHRVVGYFEEEAVISYTHYLAEIDEGRSPNVPAPSIARRYWNLPDTATLRDVVLVVRADEAHHRDVNHGFANELAGLPQRAVAPCPPHNELAPMWRKAA</sequence>
<feature type="binding site" evidence="11">
    <location>
        <position position="49"/>
    </location>
    <ligand>
        <name>Fe cation</name>
        <dbReference type="ChEBI" id="CHEBI:24875"/>
        <label>1</label>
    </ligand>
</feature>
<keyword evidence="9 11" id="KW-0408">Iron</keyword>
<evidence type="ECO:0000256" key="7">
    <source>
        <dbReference type="ARBA" id="ARBA00022989"/>
    </source>
</evidence>
<feature type="binding site" evidence="11">
    <location>
        <position position="91"/>
    </location>
    <ligand>
        <name>Fe cation</name>
        <dbReference type="ChEBI" id="CHEBI:24875"/>
        <label>1</label>
    </ligand>
</feature>
<keyword evidence="8" id="KW-0560">Oxidoreductase</keyword>
<evidence type="ECO:0000256" key="12">
    <source>
        <dbReference type="SAM" id="Phobius"/>
    </source>
</evidence>
<evidence type="ECO:0000256" key="5">
    <source>
        <dbReference type="ARBA" id="ARBA00022723"/>
    </source>
</evidence>
<keyword evidence="7 12" id="KW-1133">Transmembrane helix</keyword>
<feature type="binding site" evidence="11">
    <location>
        <position position="190"/>
    </location>
    <ligand>
        <name>Fe cation</name>
        <dbReference type="ChEBI" id="CHEBI:24875"/>
        <label>2</label>
    </ligand>
</feature>